<feature type="domain" description="Lactate racemase C-terminal" evidence="1">
    <location>
        <begin position="8"/>
        <end position="67"/>
    </location>
</feature>
<evidence type="ECO:0000313" key="2">
    <source>
        <dbReference type="EMBL" id="MPN43123.1"/>
    </source>
</evidence>
<gene>
    <name evidence="2" type="ORF">SDC9_190682</name>
</gene>
<comment type="caution">
    <text evidence="2">The sequence shown here is derived from an EMBL/GenBank/DDBJ whole genome shotgun (WGS) entry which is preliminary data.</text>
</comment>
<dbReference type="InterPro" id="IPR043166">
    <property type="entry name" value="LarA-like_C"/>
</dbReference>
<protein>
    <recommendedName>
        <fullName evidence="1">Lactate racemase C-terminal domain-containing protein</fullName>
    </recommendedName>
</protein>
<proteinExistence type="predicted"/>
<dbReference type="AlphaFoldDB" id="A0A645I6P5"/>
<sequence>MGSNKAFMYARAMIKGKVIIVSEYLNKDELDEMMLGWAPNLEQALEEAFKKKIPNKILVLPNAVNIIPTTLKGE</sequence>
<dbReference type="InterPro" id="IPR048520">
    <property type="entry name" value="LarA_C"/>
</dbReference>
<evidence type="ECO:0000259" key="1">
    <source>
        <dbReference type="Pfam" id="PF21113"/>
    </source>
</evidence>
<reference evidence="2" key="1">
    <citation type="submission" date="2019-08" db="EMBL/GenBank/DDBJ databases">
        <authorList>
            <person name="Kucharzyk K."/>
            <person name="Murdoch R.W."/>
            <person name="Higgins S."/>
            <person name="Loffler F."/>
        </authorList>
    </citation>
    <scope>NUCLEOTIDE SEQUENCE</scope>
</reference>
<organism evidence="2">
    <name type="scientific">bioreactor metagenome</name>
    <dbReference type="NCBI Taxonomy" id="1076179"/>
    <lineage>
        <taxon>unclassified sequences</taxon>
        <taxon>metagenomes</taxon>
        <taxon>ecological metagenomes</taxon>
    </lineage>
</organism>
<dbReference type="Pfam" id="PF21113">
    <property type="entry name" value="LarA_C"/>
    <property type="match status" value="1"/>
</dbReference>
<accession>A0A645I6P5</accession>
<dbReference type="EMBL" id="VSSQ01101316">
    <property type="protein sequence ID" value="MPN43123.1"/>
    <property type="molecule type" value="Genomic_DNA"/>
</dbReference>
<name>A0A645I6P5_9ZZZZ</name>
<dbReference type="Gene3D" id="3.90.226.30">
    <property type="match status" value="1"/>
</dbReference>